<dbReference type="Pfam" id="PF03080">
    <property type="entry name" value="Neprosin"/>
    <property type="match status" value="1"/>
</dbReference>
<reference evidence="2 3" key="1">
    <citation type="submission" date="2024-01" db="EMBL/GenBank/DDBJ databases">
        <title>Genome assemblies of Stephania.</title>
        <authorList>
            <person name="Yang L."/>
        </authorList>
    </citation>
    <scope>NUCLEOTIDE SEQUENCE [LARGE SCALE GENOMIC DNA]</scope>
    <source>
        <strain evidence="2">JXDWG</strain>
        <tissue evidence="2">Leaf</tissue>
    </source>
</reference>
<dbReference type="Proteomes" id="UP001419268">
    <property type="component" value="Unassembled WGS sequence"/>
</dbReference>
<gene>
    <name evidence="2" type="ORF">Scep_021770</name>
</gene>
<comment type="caution">
    <text evidence="2">The sequence shown here is derived from an EMBL/GenBank/DDBJ whole genome shotgun (WGS) entry which is preliminary data.</text>
</comment>
<organism evidence="2 3">
    <name type="scientific">Stephania cephalantha</name>
    <dbReference type="NCBI Taxonomy" id="152367"/>
    <lineage>
        <taxon>Eukaryota</taxon>
        <taxon>Viridiplantae</taxon>
        <taxon>Streptophyta</taxon>
        <taxon>Embryophyta</taxon>
        <taxon>Tracheophyta</taxon>
        <taxon>Spermatophyta</taxon>
        <taxon>Magnoliopsida</taxon>
        <taxon>Ranunculales</taxon>
        <taxon>Menispermaceae</taxon>
        <taxon>Menispermoideae</taxon>
        <taxon>Cissampelideae</taxon>
        <taxon>Stephania</taxon>
    </lineage>
</organism>
<dbReference type="AlphaFoldDB" id="A0AAP0I1N2"/>
<keyword evidence="3" id="KW-1185">Reference proteome</keyword>
<protein>
    <recommendedName>
        <fullName evidence="1">Neprosin PEP catalytic domain-containing protein</fullName>
    </recommendedName>
</protein>
<sequence>MKSIWSKLQMYRISLWLAKGMQHQQIVPTIEVLSLGVEGKVSKQKLLEVERKLEQLNKTPVKSIQDDASQRTGCFNLVCAEFVQTSHEVAFGAAMAATSS</sequence>
<evidence type="ECO:0000313" key="2">
    <source>
        <dbReference type="EMBL" id="KAK9104926.1"/>
    </source>
</evidence>
<evidence type="ECO:0000259" key="1">
    <source>
        <dbReference type="Pfam" id="PF03080"/>
    </source>
</evidence>
<proteinExistence type="predicted"/>
<dbReference type="EMBL" id="JBBNAG010000009">
    <property type="protein sequence ID" value="KAK9104926.1"/>
    <property type="molecule type" value="Genomic_DNA"/>
</dbReference>
<accession>A0AAP0I1N2</accession>
<feature type="domain" description="Neprosin PEP catalytic" evidence="1">
    <location>
        <begin position="64"/>
        <end position="99"/>
    </location>
</feature>
<evidence type="ECO:0000313" key="3">
    <source>
        <dbReference type="Proteomes" id="UP001419268"/>
    </source>
</evidence>
<dbReference type="InterPro" id="IPR004314">
    <property type="entry name" value="Neprosin"/>
</dbReference>
<name>A0AAP0I1N2_9MAGN</name>